<sequence length="38" mass="4589">MLSSCKQIFRSCCHSWYLPSLSRVRKRCHLTLRHPLMI</sequence>
<keyword evidence="1" id="KW-0808">Transferase</keyword>
<keyword evidence="1" id="KW-0418">Kinase</keyword>
<proteinExistence type="predicted"/>
<accession>A0A0A9FAJ8</accession>
<protein>
    <submittedName>
        <fullName evidence="1">FAT domain-containing protein / phosphatidylinositol 3-and 4-kinase family protein</fullName>
    </submittedName>
</protein>
<name>A0A0A9FAJ8_ARUDO</name>
<reference evidence="1" key="2">
    <citation type="journal article" date="2015" name="Data Brief">
        <title>Shoot transcriptome of the giant reed, Arundo donax.</title>
        <authorList>
            <person name="Barrero R.A."/>
            <person name="Guerrero F.D."/>
            <person name="Moolhuijzen P."/>
            <person name="Goolsby J.A."/>
            <person name="Tidwell J."/>
            <person name="Bellgard S.E."/>
            <person name="Bellgard M.I."/>
        </authorList>
    </citation>
    <scope>NUCLEOTIDE SEQUENCE</scope>
    <source>
        <tissue evidence="1">Shoot tissue taken approximately 20 cm above the soil surface</tissue>
    </source>
</reference>
<reference evidence="1" key="1">
    <citation type="submission" date="2014-09" db="EMBL/GenBank/DDBJ databases">
        <authorList>
            <person name="Magalhaes I.L.F."/>
            <person name="Oliveira U."/>
            <person name="Santos F.R."/>
            <person name="Vidigal T.H.D.A."/>
            <person name="Brescovit A.D."/>
            <person name="Santos A.J."/>
        </authorList>
    </citation>
    <scope>NUCLEOTIDE SEQUENCE</scope>
    <source>
        <tissue evidence="1">Shoot tissue taken approximately 20 cm above the soil surface</tissue>
    </source>
</reference>
<evidence type="ECO:0000313" key="1">
    <source>
        <dbReference type="EMBL" id="JAE09372.1"/>
    </source>
</evidence>
<organism evidence="1">
    <name type="scientific">Arundo donax</name>
    <name type="common">Giant reed</name>
    <name type="synonym">Donax arundinaceus</name>
    <dbReference type="NCBI Taxonomy" id="35708"/>
    <lineage>
        <taxon>Eukaryota</taxon>
        <taxon>Viridiplantae</taxon>
        <taxon>Streptophyta</taxon>
        <taxon>Embryophyta</taxon>
        <taxon>Tracheophyta</taxon>
        <taxon>Spermatophyta</taxon>
        <taxon>Magnoliopsida</taxon>
        <taxon>Liliopsida</taxon>
        <taxon>Poales</taxon>
        <taxon>Poaceae</taxon>
        <taxon>PACMAD clade</taxon>
        <taxon>Arundinoideae</taxon>
        <taxon>Arundineae</taxon>
        <taxon>Arundo</taxon>
    </lineage>
</organism>
<dbReference type="AlphaFoldDB" id="A0A0A9FAJ8"/>
<dbReference type="GO" id="GO:0016301">
    <property type="term" value="F:kinase activity"/>
    <property type="evidence" value="ECO:0007669"/>
    <property type="project" value="UniProtKB-KW"/>
</dbReference>
<dbReference type="EMBL" id="GBRH01188524">
    <property type="protein sequence ID" value="JAE09372.1"/>
    <property type="molecule type" value="Transcribed_RNA"/>
</dbReference>